<dbReference type="Pfam" id="PF09650">
    <property type="entry name" value="PHA_gran_rgn"/>
    <property type="match status" value="1"/>
</dbReference>
<protein>
    <submittedName>
        <fullName evidence="1">Polyhydroxyalkanoic acid system family protein</fullName>
    </submittedName>
</protein>
<evidence type="ECO:0000313" key="1">
    <source>
        <dbReference type="EMBL" id="CDG84963.1"/>
    </source>
</evidence>
<dbReference type="eggNOG" id="ENOG5033ABY">
    <property type="taxonomic scope" value="Bacteria"/>
</dbReference>
<dbReference type="OrthoDB" id="287584at2"/>
<organism evidence="1 2">
    <name type="scientific">Janthinobacterium agaricidamnosum NBRC 102515 = DSM 9628</name>
    <dbReference type="NCBI Taxonomy" id="1349767"/>
    <lineage>
        <taxon>Bacteria</taxon>
        <taxon>Pseudomonadati</taxon>
        <taxon>Pseudomonadota</taxon>
        <taxon>Betaproteobacteria</taxon>
        <taxon>Burkholderiales</taxon>
        <taxon>Oxalobacteraceae</taxon>
        <taxon>Janthinobacterium</taxon>
    </lineage>
</organism>
<dbReference type="PATRIC" id="fig|1349767.4.peg.914"/>
<sequence>MADINIVQEHNLTPTKAREAAQKVADKLAEEYELACQWQGDVLHFERSGVEGSLTLAKTQAQMQLKLGFLFSAFSSRIESKIAENMKKVFGDKA</sequence>
<name>W0VC95_9BURK</name>
<dbReference type="Proteomes" id="UP000027604">
    <property type="component" value="Chromosome I"/>
</dbReference>
<accession>W0VC95</accession>
<reference evidence="1 2" key="1">
    <citation type="journal article" date="2015" name="Genome Announc.">
        <title>Genome Sequence of Mushroom Soft-Rot Pathogen Janthinobacterium agaricidamnosum.</title>
        <authorList>
            <person name="Graupner K."/>
            <person name="Lackner G."/>
            <person name="Hertweck C."/>
        </authorList>
    </citation>
    <scope>NUCLEOTIDE SEQUENCE [LARGE SCALE GENOMIC DNA]</scope>
    <source>
        <strain evidence="2">NBRC 102515 / DSM 9628</strain>
    </source>
</reference>
<dbReference type="NCBIfam" id="TIGR02610">
    <property type="entry name" value="PHA_gran_rgn"/>
    <property type="match status" value="1"/>
</dbReference>
<dbReference type="KEGG" id="jag:GJA_4355"/>
<dbReference type="HOGENOM" id="CLU_161965_2_0_4"/>
<dbReference type="STRING" id="1349767.GJA_4355"/>
<evidence type="ECO:0000313" key="2">
    <source>
        <dbReference type="Proteomes" id="UP000027604"/>
    </source>
</evidence>
<keyword evidence="2" id="KW-1185">Reference proteome</keyword>
<proteinExistence type="predicted"/>
<dbReference type="AlphaFoldDB" id="W0VC95"/>
<gene>
    <name evidence="1" type="ORF">GJA_4355</name>
</gene>
<dbReference type="InterPro" id="IPR013433">
    <property type="entry name" value="PHA_gran_rgn"/>
</dbReference>
<dbReference type="RefSeq" id="WP_038495869.1">
    <property type="nucleotide sequence ID" value="NZ_BCTH01000103.1"/>
</dbReference>
<dbReference type="EMBL" id="HG322949">
    <property type="protein sequence ID" value="CDG84963.1"/>
    <property type="molecule type" value="Genomic_DNA"/>
</dbReference>